<proteinExistence type="predicted"/>
<dbReference type="RefSeq" id="WP_034978949.1">
    <property type="nucleotide sequence ID" value="NZ_FOFI01000006.1"/>
</dbReference>
<comment type="caution">
    <text evidence="1">The sequence shown here is derived from an EMBL/GenBank/DDBJ whole genome shotgun (WGS) entry which is preliminary data.</text>
</comment>
<sequence length="326" mass="38132">MISKDNFIKINVDGLLDLEVLSQEYHIPKNELIQFHNSNCEISELLPLHMPKYVPFIYIPKINFESKTSRSLPNSTLKYPLGRSEKKYGVVIKYLHSDIQIHFEVEVKREGAFVEINKKKNFVNNQEIGNIIEKIFEAAEKTLYPLKVSLNANGTLSKIENEKSINERWQSEVLPKLKEYYVGETSEEILSRLDLVFKNLNAKKDLFLQSVFYKLFFFPIYQTYSGYTKDGQADFYFANIRENISYEVQYELKKEFTRGNKIALQVSGKEQTNPFERKNELGNIDMLYKLDKDSHEIFSVTGFASTFVKEKELKIEFQLFDIGDLN</sequence>
<dbReference type="EMBL" id="JPLY01000007">
    <property type="protein sequence ID" value="KFC18419.1"/>
    <property type="molecule type" value="Genomic_DNA"/>
</dbReference>
<evidence type="ECO:0000313" key="2">
    <source>
        <dbReference type="Proteomes" id="UP000028623"/>
    </source>
</evidence>
<dbReference type="Proteomes" id="UP000028623">
    <property type="component" value="Unassembled WGS sequence"/>
</dbReference>
<dbReference type="eggNOG" id="COG1388">
    <property type="taxonomic scope" value="Bacteria"/>
</dbReference>
<accession>A0A085B7H4</accession>
<name>A0A085B7H4_9FLAO</name>
<keyword evidence="2" id="KW-1185">Reference proteome</keyword>
<dbReference type="AlphaFoldDB" id="A0A085B7H4"/>
<organism evidence="1 2">
    <name type="scientific">Epilithonimonas lactis</name>
    <dbReference type="NCBI Taxonomy" id="421072"/>
    <lineage>
        <taxon>Bacteria</taxon>
        <taxon>Pseudomonadati</taxon>
        <taxon>Bacteroidota</taxon>
        <taxon>Flavobacteriia</taxon>
        <taxon>Flavobacteriales</taxon>
        <taxon>Weeksellaceae</taxon>
        <taxon>Chryseobacterium group</taxon>
        <taxon>Epilithonimonas</taxon>
    </lineage>
</organism>
<dbReference type="OrthoDB" id="1231534at2"/>
<evidence type="ECO:0000313" key="1">
    <source>
        <dbReference type="EMBL" id="KFC18419.1"/>
    </source>
</evidence>
<reference evidence="1 2" key="1">
    <citation type="submission" date="2014-07" db="EMBL/GenBank/DDBJ databases">
        <title>Epilithonimonas lactis LMG 22401 Genome.</title>
        <authorList>
            <person name="Pipes S.E."/>
            <person name="Stropko S.J."/>
        </authorList>
    </citation>
    <scope>NUCLEOTIDE SEQUENCE [LARGE SCALE GENOMIC DNA]</scope>
    <source>
        <strain evidence="1 2">LMG 24401</strain>
    </source>
</reference>
<gene>
    <name evidence="1" type="ORF">IO89_18175</name>
</gene>
<protein>
    <submittedName>
        <fullName evidence="1">Uncharacterized protein</fullName>
    </submittedName>
</protein>
<dbReference type="STRING" id="421072.SAMN04488097_3667"/>